<dbReference type="SUPFAM" id="SSF88697">
    <property type="entry name" value="PUA domain-like"/>
    <property type="match status" value="1"/>
</dbReference>
<dbReference type="CDD" id="cd16514">
    <property type="entry name" value="RING-HC_LONFs_rpt2"/>
    <property type="match status" value="1"/>
</dbReference>
<evidence type="ECO:0000256" key="2">
    <source>
        <dbReference type="ARBA" id="ARBA00022771"/>
    </source>
</evidence>
<dbReference type="SUPFAM" id="SSF57850">
    <property type="entry name" value="RING/U-box"/>
    <property type="match status" value="2"/>
</dbReference>
<dbReference type="SMART" id="SM00464">
    <property type="entry name" value="LON"/>
    <property type="match status" value="1"/>
</dbReference>
<organism evidence="7 8">
    <name type="scientific">Acropora cervicornis</name>
    <name type="common">Staghorn coral</name>
    <dbReference type="NCBI Taxonomy" id="6130"/>
    <lineage>
        <taxon>Eukaryota</taxon>
        <taxon>Metazoa</taxon>
        <taxon>Cnidaria</taxon>
        <taxon>Anthozoa</taxon>
        <taxon>Hexacorallia</taxon>
        <taxon>Scleractinia</taxon>
        <taxon>Astrocoeniina</taxon>
        <taxon>Acroporidae</taxon>
        <taxon>Acropora</taxon>
    </lineage>
</organism>
<dbReference type="PANTHER" id="PTHR23327">
    <property type="entry name" value="RING FINGER PROTEIN 127"/>
    <property type="match status" value="1"/>
</dbReference>
<sequence length="577" mass="66044">MEKEAEDDMSKGNFNKAREKFEMLLQQDKSKTKFWLLGKADCLASEERLHESLPVYCEAFKYGKVNPDRLHRFVKALSKLIEKDSYATEQQTPVEDSNGLQCGVCTGLLYDPVTLPCGHSFCRLCLKKQESEKCVCCGNQFSYSRLKTNVTLQQVLEKSFKVELEATRLRLQGNQLHRKKNSLEAIEKYEEAEKLTLQRANKTCELQPTWPKGFYRRGCALLGLHQKPEAAVSFLHCLVRDPDNKGVKTSLTKLIHEVITQEMPAHNLSSETADPILQRLINLLALVEQSKKFWSLKDLECTLCCRLFYEPVTTPCGHVFCRACLNCNLDHRPTCPICRCSLSKNVTVNISQLIESTLPEEYAERKQIHEEEMKKLASVASDTSEEVPIFVCTLAFPTLPCPLHIFEPRYRLMVRQCMESGSHQFGMCVPDMEKGFADYGVMLEINDLQYLPDGRSFVDCVGGRRFKVLERGMQSGYHTAKVEWIKDNPIPEDQLDGVKTLHQNVYNEAKRQITNMFSSMPNCDAEQLSQSQGPVWMWWLLAAFPLDEAVQLEFISMSCVKSRLEKLQQLIRSMQSI</sequence>
<dbReference type="GO" id="GO:0061630">
    <property type="term" value="F:ubiquitin protein ligase activity"/>
    <property type="evidence" value="ECO:0007669"/>
    <property type="project" value="TreeGrafter"/>
</dbReference>
<dbReference type="InterPro" id="IPR013083">
    <property type="entry name" value="Znf_RING/FYVE/PHD"/>
</dbReference>
<evidence type="ECO:0000259" key="6">
    <source>
        <dbReference type="PROSITE" id="PS51787"/>
    </source>
</evidence>
<dbReference type="Pfam" id="PF13923">
    <property type="entry name" value="zf-C3HC4_2"/>
    <property type="match status" value="1"/>
</dbReference>
<dbReference type="SUPFAM" id="SSF48452">
    <property type="entry name" value="TPR-like"/>
    <property type="match status" value="1"/>
</dbReference>
<evidence type="ECO:0000256" key="1">
    <source>
        <dbReference type="ARBA" id="ARBA00022723"/>
    </source>
</evidence>
<dbReference type="PROSITE" id="PS00518">
    <property type="entry name" value="ZF_RING_1"/>
    <property type="match status" value="2"/>
</dbReference>
<dbReference type="InterPro" id="IPR027370">
    <property type="entry name" value="Znf-RING_euk"/>
</dbReference>
<dbReference type="Pfam" id="PF02190">
    <property type="entry name" value="LON_substr_bdg"/>
    <property type="match status" value="1"/>
</dbReference>
<dbReference type="Gene3D" id="2.30.130.40">
    <property type="entry name" value="LON domain-like"/>
    <property type="match status" value="1"/>
</dbReference>
<dbReference type="GO" id="GO:0008270">
    <property type="term" value="F:zinc ion binding"/>
    <property type="evidence" value="ECO:0007669"/>
    <property type="project" value="UniProtKB-KW"/>
</dbReference>
<keyword evidence="8" id="KW-1185">Reference proteome</keyword>
<dbReference type="Gene3D" id="3.30.40.10">
    <property type="entry name" value="Zinc/RING finger domain, C3HC4 (zinc finger)"/>
    <property type="match status" value="2"/>
</dbReference>
<dbReference type="CDD" id="cd16513">
    <property type="entry name" value="RING-HC_LONFs_rpt1"/>
    <property type="match status" value="1"/>
</dbReference>
<dbReference type="InterPro" id="IPR046336">
    <property type="entry name" value="Lon_prtase_N_sf"/>
</dbReference>
<dbReference type="InterPro" id="IPR001841">
    <property type="entry name" value="Znf_RING"/>
</dbReference>
<feature type="domain" description="RING-type" evidence="5">
    <location>
        <begin position="102"/>
        <end position="137"/>
    </location>
</feature>
<dbReference type="GO" id="GO:0005737">
    <property type="term" value="C:cytoplasm"/>
    <property type="evidence" value="ECO:0007669"/>
    <property type="project" value="UniProtKB-ARBA"/>
</dbReference>
<dbReference type="InterPro" id="IPR015947">
    <property type="entry name" value="PUA-like_sf"/>
</dbReference>
<dbReference type="Gene3D" id="1.25.40.10">
    <property type="entry name" value="Tetratricopeptide repeat domain"/>
    <property type="match status" value="1"/>
</dbReference>
<dbReference type="Proteomes" id="UP001249851">
    <property type="component" value="Unassembled WGS sequence"/>
</dbReference>
<comment type="caution">
    <text evidence="7">The sequence shown here is derived from an EMBL/GenBank/DDBJ whole genome shotgun (WGS) entry which is preliminary data.</text>
</comment>
<keyword evidence="3" id="KW-0862">Zinc</keyword>
<gene>
    <name evidence="7" type="ORF">P5673_013528</name>
</gene>
<dbReference type="PROSITE" id="PS50089">
    <property type="entry name" value="ZF_RING_2"/>
    <property type="match status" value="2"/>
</dbReference>
<keyword evidence="1" id="KW-0479">Metal-binding</keyword>
<accession>A0AAD9V6K9</accession>
<evidence type="ECO:0000256" key="4">
    <source>
        <dbReference type="PROSITE-ProRule" id="PRU00175"/>
    </source>
</evidence>
<name>A0AAD9V6K9_ACRCE</name>
<keyword evidence="2 4" id="KW-0863">Zinc-finger</keyword>
<dbReference type="InterPro" id="IPR003111">
    <property type="entry name" value="Lon_prtase_N"/>
</dbReference>
<evidence type="ECO:0000313" key="7">
    <source>
        <dbReference type="EMBL" id="KAK2563176.1"/>
    </source>
</evidence>
<dbReference type="Pfam" id="PF13445">
    <property type="entry name" value="zf-RING_UBOX"/>
    <property type="match status" value="1"/>
</dbReference>
<reference evidence="7" key="2">
    <citation type="journal article" date="2023" name="Science">
        <title>Genomic signatures of disease resistance in endangered staghorn corals.</title>
        <authorList>
            <person name="Vollmer S.V."/>
            <person name="Selwyn J.D."/>
            <person name="Despard B.A."/>
            <person name="Roesel C.L."/>
        </authorList>
    </citation>
    <scope>NUCLEOTIDE SEQUENCE</scope>
    <source>
        <strain evidence="7">K2</strain>
    </source>
</reference>
<proteinExistence type="predicted"/>
<feature type="domain" description="Lon N-terminal" evidence="6">
    <location>
        <begin position="376"/>
        <end position="575"/>
    </location>
</feature>
<evidence type="ECO:0000259" key="5">
    <source>
        <dbReference type="PROSITE" id="PS50089"/>
    </source>
</evidence>
<evidence type="ECO:0000313" key="8">
    <source>
        <dbReference type="Proteomes" id="UP001249851"/>
    </source>
</evidence>
<dbReference type="PROSITE" id="PS51787">
    <property type="entry name" value="LON_N"/>
    <property type="match status" value="1"/>
</dbReference>
<dbReference type="InterPro" id="IPR011990">
    <property type="entry name" value="TPR-like_helical_dom_sf"/>
</dbReference>
<protein>
    <submittedName>
        <fullName evidence="7">LON peptidase N-terminal domain and RING finger protein 1</fullName>
    </submittedName>
</protein>
<dbReference type="EMBL" id="JARQWQ010000026">
    <property type="protein sequence ID" value="KAK2563176.1"/>
    <property type="molecule type" value="Genomic_DNA"/>
</dbReference>
<feature type="domain" description="RING-type" evidence="5">
    <location>
        <begin position="301"/>
        <end position="339"/>
    </location>
</feature>
<dbReference type="SMART" id="SM00184">
    <property type="entry name" value="RING"/>
    <property type="match status" value="2"/>
</dbReference>
<evidence type="ECO:0000256" key="3">
    <source>
        <dbReference type="ARBA" id="ARBA00022833"/>
    </source>
</evidence>
<reference evidence="7" key="1">
    <citation type="journal article" date="2023" name="G3 (Bethesda)">
        <title>Whole genome assembly and annotation of the endangered Caribbean coral Acropora cervicornis.</title>
        <authorList>
            <person name="Selwyn J.D."/>
            <person name="Vollmer S.V."/>
        </authorList>
    </citation>
    <scope>NUCLEOTIDE SEQUENCE</scope>
    <source>
        <strain evidence="7">K2</strain>
    </source>
</reference>
<dbReference type="AlphaFoldDB" id="A0AAD9V6K9"/>
<dbReference type="InterPro" id="IPR017907">
    <property type="entry name" value="Znf_RING_CS"/>
</dbReference>
<dbReference type="PANTHER" id="PTHR23327:SF42">
    <property type="entry name" value="LON PEPTIDASE N-TERMINAL DOMAIN AND RING FINGER PROTEIN C14F5.10C"/>
    <property type="match status" value="1"/>
</dbReference>